<evidence type="ECO:0000313" key="1">
    <source>
        <dbReference type="EMBL" id="EMF08041.1"/>
    </source>
</evidence>
<organism evidence="1 2">
    <name type="scientific">Sphaerulina musiva (strain SO2202)</name>
    <name type="common">Poplar stem canker fungus</name>
    <name type="synonym">Septoria musiva</name>
    <dbReference type="NCBI Taxonomy" id="692275"/>
    <lineage>
        <taxon>Eukaryota</taxon>
        <taxon>Fungi</taxon>
        <taxon>Dikarya</taxon>
        <taxon>Ascomycota</taxon>
        <taxon>Pezizomycotina</taxon>
        <taxon>Dothideomycetes</taxon>
        <taxon>Dothideomycetidae</taxon>
        <taxon>Mycosphaerellales</taxon>
        <taxon>Mycosphaerellaceae</taxon>
        <taxon>Sphaerulina</taxon>
    </lineage>
</organism>
<dbReference type="Proteomes" id="UP000016931">
    <property type="component" value="Unassembled WGS sequence"/>
</dbReference>
<dbReference type="EMBL" id="KB456272">
    <property type="protein sequence ID" value="EMF08041.1"/>
    <property type="molecule type" value="Genomic_DNA"/>
</dbReference>
<accession>M3CWJ4</accession>
<protein>
    <submittedName>
        <fullName evidence="1">Uncharacterized protein</fullName>
    </submittedName>
</protein>
<dbReference type="RefSeq" id="XP_016756162.1">
    <property type="nucleotide sequence ID" value="XM_016902253.1"/>
</dbReference>
<dbReference type="HOGENOM" id="CLU_2943291_0_0_1"/>
<name>M3CWJ4_SPHMS</name>
<sequence length="60" mass="6997">MLLKSSKTTEKDMMSKMCACERRRRRKKTRRGKICDLVHDTHVLTPHDSSGQFVPESVHI</sequence>
<evidence type="ECO:0000313" key="2">
    <source>
        <dbReference type="Proteomes" id="UP000016931"/>
    </source>
</evidence>
<gene>
    <name evidence="1" type="ORF">SEPMUDRAFT_129039</name>
</gene>
<dbReference type="OrthoDB" id="5419460at2759"/>
<proteinExistence type="predicted"/>
<dbReference type="AlphaFoldDB" id="M3CWJ4"/>
<dbReference type="GeneID" id="27899390"/>
<reference evidence="1 2" key="1">
    <citation type="journal article" date="2012" name="PLoS Pathog.">
        <title>Diverse lifestyles and strategies of plant pathogenesis encoded in the genomes of eighteen Dothideomycetes fungi.</title>
        <authorList>
            <person name="Ohm R.A."/>
            <person name="Feau N."/>
            <person name="Henrissat B."/>
            <person name="Schoch C.L."/>
            <person name="Horwitz B.A."/>
            <person name="Barry K.W."/>
            <person name="Condon B.J."/>
            <person name="Copeland A.C."/>
            <person name="Dhillon B."/>
            <person name="Glaser F."/>
            <person name="Hesse C.N."/>
            <person name="Kosti I."/>
            <person name="LaButti K."/>
            <person name="Lindquist E.A."/>
            <person name="Lucas S."/>
            <person name="Salamov A.A."/>
            <person name="Bradshaw R.E."/>
            <person name="Ciuffetti L."/>
            <person name="Hamelin R.C."/>
            <person name="Kema G.H.J."/>
            <person name="Lawrence C."/>
            <person name="Scott J.A."/>
            <person name="Spatafora J.W."/>
            <person name="Turgeon B.G."/>
            <person name="de Wit P.J.G.M."/>
            <person name="Zhong S."/>
            <person name="Goodwin S.B."/>
            <person name="Grigoriev I.V."/>
        </authorList>
    </citation>
    <scope>NUCLEOTIDE SEQUENCE [LARGE SCALE GENOMIC DNA]</scope>
    <source>
        <strain evidence="1 2">SO2202</strain>
    </source>
</reference>
<keyword evidence="2" id="KW-1185">Reference proteome</keyword>